<proteinExistence type="predicted"/>
<dbReference type="PANTHER" id="PTHR34448:SF1">
    <property type="entry name" value="BLL6088 PROTEIN"/>
    <property type="match status" value="1"/>
</dbReference>
<evidence type="ECO:0000313" key="3">
    <source>
        <dbReference type="Proteomes" id="UP000697710"/>
    </source>
</evidence>
<dbReference type="GO" id="GO:0004177">
    <property type="term" value="F:aminopeptidase activity"/>
    <property type="evidence" value="ECO:0007669"/>
    <property type="project" value="UniProtKB-KW"/>
</dbReference>
<organism evidence="2 3">
    <name type="scientific">Eiseniibacteriota bacterium</name>
    <dbReference type="NCBI Taxonomy" id="2212470"/>
    <lineage>
        <taxon>Bacteria</taxon>
        <taxon>Candidatus Eiseniibacteriota</taxon>
    </lineage>
</organism>
<dbReference type="InterPro" id="IPR000787">
    <property type="entry name" value="Peptidase_M29"/>
</dbReference>
<dbReference type="PANTHER" id="PTHR34448">
    <property type="entry name" value="AMINOPEPTIDASE"/>
    <property type="match status" value="1"/>
</dbReference>
<dbReference type="InterPro" id="IPR011991">
    <property type="entry name" value="ArsR-like_HTH"/>
</dbReference>
<name>A0A956LZF8_UNCEI</name>
<evidence type="ECO:0000256" key="1">
    <source>
        <dbReference type="ARBA" id="ARBA00022723"/>
    </source>
</evidence>
<dbReference type="Proteomes" id="UP000697710">
    <property type="component" value="Unassembled WGS sequence"/>
</dbReference>
<keyword evidence="2" id="KW-0031">Aminopeptidase</keyword>
<dbReference type="InterPro" id="IPR036388">
    <property type="entry name" value="WH-like_DNA-bd_sf"/>
</dbReference>
<dbReference type="GO" id="GO:0046872">
    <property type="term" value="F:metal ion binding"/>
    <property type="evidence" value="ECO:0007669"/>
    <property type="project" value="UniProtKB-KW"/>
</dbReference>
<dbReference type="Gene3D" id="1.10.10.10">
    <property type="entry name" value="Winged helix-like DNA-binding domain superfamily/Winged helix DNA-binding domain"/>
    <property type="match status" value="1"/>
</dbReference>
<keyword evidence="2" id="KW-0378">Hydrolase</keyword>
<dbReference type="GO" id="GO:0006508">
    <property type="term" value="P:proteolysis"/>
    <property type="evidence" value="ECO:0007669"/>
    <property type="project" value="InterPro"/>
</dbReference>
<dbReference type="Pfam" id="PF02073">
    <property type="entry name" value="Peptidase_M29"/>
    <property type="match status" value="1"/>
</dbReference>
<dbReference type="EMBL" id="JAGQHR010000345">
    <property type="protein sequence ID" value="MCA9728296.1"/>
    <property type="molecule type" value="Genomic_DNA"/>
</dbReference>
<accession>A0A956LZF8</accession>
<dbReference type="EC" id="3.4.11.-" evidence="2"/>
<keyword evidence="1" id="KW-0479">Metal-binding</keyword>
<keyword evidence="2" id="KW-0645">Protease</keyword>
<protein>
    <submittedName>
        <fullName evidence="2">Aminopeptidase</fullName>
        <ecNumber evidence="2">3.4.11.-</ecNumber>
    </submittedName>
</protein>
<dbReference type="AlphaFoldDB" id="A0A956LZF8"/>
<comment type="caution">
    <text evidence="2">The sequence shown here is derived from an EMBL/GenBank/DDBJ whole genome shotgun (WGS) entry which is preliminary data.</text>
</comment>
<dbReference type="InterPro" id="IPR036390">
    <property type="entry name" value="WH_DNA-bd_sf"/>
</dbReference>
<evidence type="ECO:0000313" key="2">
    <source>
        <dbReference type="EMBL" id="MCA9728296.1"/>
    </source>
</evidence>
<dbReference type="Pfam" id="PF12840">
    <property type="entry name" value="HTH_20"/>
    <property type="match status" value="1"/>
</dbReference>
<reference evidence="2" key="1">
    <citation type="submission" date="2020-04" db="EMBL/GenBank/DDBJ databases">
        <authorList>
            <person name="Zhang T."/>
        </authorList>
    </citation>
    <scope>NUCLEOTIDE SEQUENCE</scope>
    <source>
        <strain evidence="2">HKST-UBA01</strain>
    </source>
</reference>
<gene>
    <name evidence="2" type="ORF">KC729_11475</name>
</gene>
<dbReference type="SUPFAM" id="SSF46785">
    <property type="entry name" value="Winged helix' DNA-binding domain"/>
    <property type="match status" value="1"/>
</dbReference>
<dbReference type="SUPFAM" id="SSF144052">
    <property type="entry name" value="Thermophilic metalloprotease-like"/>
    <property type="match status" value="1"/>
</dbReference>
<dbReference type="InterPro" id="IPR052170">
    <property type="entry name" value="M29_Exopeptidase"/>
</dbReference>
<sequence length="493" mass="53297">MTEPKLQDFEILAQVSEVKALAHTDRLAILGLIGSEPMTAAMLAKALDIPTSQANYHLNVLCREGLAWEVRKGRKRWKEERFCMAKARNYVVDPALGCHDPEASLAVRRSVEAAFLDWRRTQLLGVDLVRVARQVARQALRARSGQTVLVLFTPPALKIAGAIQVELRAVGADPRLQIWSRAVALATLDEIPAESLPDYSFLDPGLMQEMDAAIFLSSNMPEEGADPEPEQLAKLPHLLAASSRWHESMHQRRIPFVEVALPHRGEFEHGVTSPEDAIDTFWRCLEADGEALADRIRLIDDALRGSATIHIQCSGGTDLSVDIDHARAFHSDGVISDADIAAGRSFESLPAGSLSFLPQPGSGSGSLFASHVFAVGQRFREVLFRIRDGRIVGLESPHDLAGLRRALDVASGEPGRLAEVGVGVNPGGTTETGKPILDACMEGAVTLTFGNNGQLGGDVRSTLTLILSARDRSVSVAGRMIVEDGRIVGLTEA</sequence>
<dbReference type="CDD" id="cd00090">
    <property type="entry name" value="HTH_ARSR"/>
    <property type="match status" value="1"/>
</dbReference>
<reference evidence="2" key="2">
    <citation type="journal article" date="2021" name="Microbiome">
        <title>Successional dynamics and alternative stable states in a saline activated sludge microbial community over 9 years.</title>
        <authorList>
            <person name="Wang Y."/>
            <person name="Ye J."/>
            <person name="Ju F."/>
            <person name="Liu L."/>
            <person name="Boyd J.A."/>
            <person name="Deng Y."/>
            <person name="Parks D.H."/>
            <person name="Jiang X."/>
            <person name="Yin X."/>
            <person name="Woodcroft B.J."/>
            <person name="Tyson G.W."/>
            <person name="Hugenholtz P."/>
            <person name="Polz M.F."/>
            <person name="Zhang T."/>
        </authorList>
    </citation>
    <scope>NUCLEOTIDE SEQUENCE</scope>
    <source>
        <strain evidence="2">HKST-UBA01</strain>
    </source>
</reference>